<gene>
    <name evidence="1" type="ORF">X975_09732</name>
</gene>
<feature type="non-terminal residue" evidence="1">
    <location>
        <position position="1"/>
    </location>
</feature>
<keyword evidence="2" id="KW-1185">Reference proteome</keyword>
<reference evidence="1 2" key="1">
    <citation type="submission" date="2013-11" db="EMBL/GenBank/DDBJ databases">
        <title>Genome sequencing of Stegodyphus mimosarum.</title>
        <authorList>
            <person name="Bechsgaard J."/>
        </authorList>
    </citation>
    <scope>NUCLEOTIDE SEQUENCE [LARGE SCALE GENOMIC DNA]</scope>
</reference>
<evidence type="ECO:0000313" key="2">
    <source>
        <dbReference type="Proteomes" id="UP000054359"/>
    </source>
</evidence>
<sequence>PASRTNPSLLALLSVMGSFANTLELNRLIPQVTLKLCHVGSE</sequence>
<organism evidence="1 2">
    <name type="scientific">Stegodyphus mimosarum</name>
    <name type="common">African social velvet spider</name>
    <dbReference type="NCBI Taxonomy" id="407821"/>
    <lineage>
        <taxon>Eukaryota</taxon>
        <taxon>Metazoa</taxon>
        <taxon>Ecdysozoa</taxon>
        <taxon>Arthropoda</taxon>
        <taxon>Chelicerata</taxon>
        <taxon>Arachnida</taxon>
        <taxon>Araneae</taxon>
        <taxon>Araneomorphae</taxon>
        <taxon>Entelegynae</taxon>
        <taxon>Eresoidea</taxon>
        <taxon>Eresidae</taxon>
        <taxon>Stegodyphus</taxon>
    </lineage>
</organism>
<dbReference type="EMBL" id="KK119090">
    <property type="protein sequence ID" value="KFM74664.1"/>
    <property type="molecule type" value="Genomic_DNA"/>
</dbReference>
<name>A0A087UBC5_STEMI</name>
<evidence type="ECO:0000313" key="1">
    <source>
        <dbReference type="EMBL" id="KFM74664.1"/>
    </source>
</evidence>
<proteinExistence type="predicted"/>
<accession>A0A087UBC5</accession>
<dbReference type="AlphaFoldDB" id="A0A087UBC5"/>
<dbReference type="Proteomes" id="UP000054359">
    <property type="component" value="Unassembled WGS sequence"/>
</dbReference>
<protein>
    <submittedName>
        <fullName evidence="1">Uncharacterized protein</fullName>
    </submittedName>
</protein>
<feature type="non-terminal residue" evidence="1">
    <location>
        <position position="42"/>
    </location>
</feature>